<evidence type="ECO:0000313" key="4">
    <source>
        <dbReference type="WBParaSite" id="ASIM_0000989401-mRNA-1"/>
    </source>
</evidence>
<proteinExistence type="predicted"/>
<evidence type="ECO:0000313" key="5">
    <source>
        <dbReference type="WBParaSite" id="ASIM_0002150801-mRNA-1"/>
    </source>
</evidence>
<reference evidence="1 3" key="2">
    <citation type="submission" date="2018-11" db="EMBL/GenBank/DDBJ databases">
        <authorList>
            <consortium name="Pathogen Informatics"/>
        </authorList>
    </citation>
    <scope>NUCLEOTIDE SEQUENCE [LARGE SCALE GENOMIC DNA]</scope>
</reference>
<dbReference type="WBParaSite" id="ASIM_0002150801-mRNA-1">
    <property type="protein sequence ID" value="ASIM_0002150801-mRNA-1"/>
    <property type="gene ID" value="ASIM_0002150801"/>
</dbReference>
<protein>
    <submittedName>
        <fullName evidence="4 5">Kinase</fullName>
    </submittedName>
</protein>
<dbReference type="EMBL" id="UYRR01041106">
    <property type="protein sequence ID" value="VDK80520.1"/>
    <property type="molecule type" value="Genomic_DNA"/>
</dbReference>
<evidence type="ECO:0000313" key="1">
    <source>
        <dbReference type="EMBL" id="VDK40877.1"/>
    </source>
</evidence>
<keyword evidence="3" id="KW-1185">Reference proteome</keyword>
<accession>A0A0M3JQE3</accession>
<name>A0A0M3JQE3_ANISI</name>
<reference evidence="4 5" key="1">
    <citation type="submission" date="2017-02" db="UniProtKB">
        <authorList>
            <consortium name="WormBaseParasite"/>
        </authorList>
    </citation>
    <scope>IDENTIFICATION</scope>
</reference>
<sequence length="37" mass="4252">MDCLRNVFDKDFIHSPLLQFKAQKRVLAGGLVLIYDS</sequence>
<dbReference type="WBParaSite" id="ASIM_0000989401-mRNA-1">
    <property type="protein sequence ID" value="ASIM_0000989401-mRNA-1"/>
    <property type="gene ID" value="ASIM_0000989401"/>
</dbReference>
<evidence type="ECO:0000313" key="3">
    <source>
        <dbReference type="Proteomes" id="UP000267096"/>
    </source>
</evidence>
<dbReference type="AlphaFoldDB" id="A0A0M3JQE3"/>
<evidence type="ECO:0000313" key="2">
    <source>
        <dbReference type="EMBL" id="VDK80520.1"/>
    </source>
</evidence>
<dbReference type="EMBL" id="UYRR01030130">
    <property type="protein sequence ID" value="VDK40877.1"/>
    <property type="molecule type" value="Genomic_DNA"/>
</dbReference>
<dbReference type="Proteomes" id="UP000267096">
    <property type="component" value="Unassembled WGS sequence"/>
</dbReference>
<gene>
    <name evidence="2" type="ORF">ASIM_LOCUS20876</name>
    <name evidence="1" type="ORF">ASIM_LOCUS9626</name>
</gene>
<organism evidence="4">
    <name type="scientific">Anisakis simplex</name>
    <name type="common">Herring worm</name>
    <dbReference type="NCBI Taxonomy" id="6269"/>
    <lineage>
        <taxon>Eukaryota</taxon>
        <taxon>Metazoa</taxon>
        <taxon>Ecdysozoa</taxon>
        <taxon>Nematoda</taxon>
        <taxon>Chromadorea</taxon>
        <taxon>Rhabditida</taxon>
        <taxon>Spirurina</taxon>
        <taxon>Ascaridomorpha</taxon>
        <taxon>Ascaridoidea</taxon>
        <taxon>Anisakidae</taxon>
        <taxon>Anisakis</taxon>
        <taxon>Anisakis simplex complex</taxon>
    </lineage>
</organism>
<dbReference type="OrthoDB" id="77601at2759"/>